<reference evidence="1" key="1">
    <citation type="submission" date="2021-02" db="EMBL/GenBank/DDBJ databases">
        <authorList>
            <person name="Dougan E. K."/>
            <person name="Rhodes N."/>
            <person name="Thang M."/>
            <person name="Chan C."/>
        </authorList>
    </citation>
    <scope>NUCLEOTIDE SEQUENCE</scope>
</reference>
<evidence type="ECO:0000313" key="1">
    <source>
        <dbReference type="EMBL" id="CAE7511149.1"/>
    </source>
</evidence>
<gene>
    <name evidence="1" type="ORF">SNAT2548_LOCUS28632</name>
</gene>
<dbReference type="Proteomes" id="UP000604046">
    <property type="component" value="Unassembled WGS sequence"/>
</dbReference>
<accession>A0A812T8U7</accession>
<comment type="caution">
    <text evidence="1">The sequence shown here is derived from an EMBL/GenBank/DDBJ whole genome shotgun (WGS) entry which is preliminary data.</text>
</comment>
<dbReference type="EMBL" id="CAJNDS010002523">
    <property type="protein sequence ID" value="CAE7511149.1"/>
    <property type="molecule type" value="Genomic_DNA"/>
</dbReference>
<dbReference type="AlphaFoldDB" id="A0A812T8U7"/>
<sequence length="267" mass="29134">MQPRQALPPSGVDGSYTIVDHGTQQDVMPQLASPNYPYVPRTASAPEGQGETPASGQGLLEFVKAYWKLAVAALGFWGAWKAARKFLCPVNKPYLTIDDTTNEVVLCLGDDLDAGTVKKGRNFCILDVDKSRWKKVQLTSTTRSDSTCPPGLFPSSSADHDKINFKYPHGRDWVHCEASLQQLQGMVADSHRADAPAPPDLDFCGASCFEAETADRHPHLSDFHMQQATDVTDALRVPGNQVGMHQDSVPVSSCKFVTRVSYVVLEG</sequence>
<keyword evidence="2" id="KW-1185">Reference proteome</keyword>
<proteinExistence type="predicted"/>
<protein>
    <submittedName>
        <fullName evidence="1">Uncharacterized protein</fullName>
    </submittedName>
</protein>
<organism evidence="1 2">
    <name type="scientific">Symbiodinium natans</name>
    <dbReference type="NCBI Taxonomy" id="878477"/>
    <lineage>
        <taxon>Eukaryota</taxon>
        <taxon>Sar</taxon>
        <taxon>Alveolata</taxon>
        <taxon>Dinophyceae</taxon>
        <taxon>Suessiales</taxon>
        <taxon>Symbiodiniaceae</taxon>
        <taxon>Symbiodinium</taxon>
    </lineage>
</organism>
<name>A0A812T8U7_9DINO</name>
<evidence type="ECO:0000313" key="2">
    <source>
        <dbReference type="Proteomes" id="UP000604046"/>
    </source>
</evidence>